<dbReference type="CDD" id="cd05013">
    <property type="entry name" value="SIS_RpiR"/>
    <property type="match status" value="1"/>
</dbReference>
<organism evidence="5 6">
    <name type="scientific">Holdemanella biformis</name>
    <dbReference type="NCBI Taxonomy" id="1735"/>
    <lineage>
        <taxon>Bacteria</taxon>
        <taxon>Bacillati</taxon>
        <taxon>Bacillota</taxon>
        <taxon>Erysipelotrichia</taxon>
        <taxon>Erysipelotrichales</taxon>
        <taxon>Erysipelotrichaceae</taxon>
        <taxon>Holdemanella</taxon>
    </lineage>
</organism>
<dbReference type="GO" id="GO:0006002">
    <property type="term" value="P:fructose 6-phosphate metabolic process"/>
    <property type="evidence" value="ECO:0007669"/>
    <property type="project" value="TreeGrafter"/>
</dbReference>
<name>A0A395WFF5_9FIRM</name>
<dbReference type="GO" id="GO:0004360">
    <property type="term" value="F:glutamine-fructose-6-phosphate transaminase (isomerizing) activity"/>
    <property type="evidence" value="ECO:0007669"/>
    <property type="project" value="UniProtKB-EC"/>
</dbReference>
<dbReference type="Pfam" id="PF01380">
    <property type="entry name" value="SIS"/>
    <property type="match status" value="1"/>
</dbReference>
<feature type="domain" description="SIS" evidence="4">
    <location>
        <begin position="58"/>
        <end position="205"/>
    </location>
</feature>
<dbReference type="Gene3D" id="3.40.50.10490">
    <property type="entry name" value="Glucose-6-phosphate isomerase like protein, domain 1"/>
    <property type="match status" value="2"/>
</dbReference>
<sequence length="408" mass="46687">MVQDQEKFKWLHYLNKKMKVGKNMNVNRCFLKDQIDSLFDLLPVQLENSKKTIEENVHKEDFMHFRHVYIVASGDSYMAALAGQRAFEKYANKYAVHYHAVKAMEISRFNEFTDKDLNEQTLVIVISKSGIGSRVIEVLKRVNALNMTGMVITDSIDSKAVELAKYSLYTDTPKFTNDRPALRSYFAAMVTLYLLAARFSEMYGNSMNMETMSKNIHDYMLLYKDKIAVYDEQMMKLAEMYKHANSITFVGDSDEQSSCNFAVSKVIEVTGIHSKSDDSEEYGHINYFNHYVVTNPVFFIANSLNSNMSRVLETIKQSIAVGRPTYLMINENSEIEDVEGLNKIMLPPVEDDVLQPLGSYIPATILANHISDLLDEPLFRGNIYPEGFNTIRNSKIVVYGEDENEIIS</sequence>
<evidence type="ECO:0000256" key="1">
    <source>
        <dbReference type="ARBA" id="ARBA00001031"/>
    </source>
</evidence>
<comment type="catalytic activity">
    <reaction evidence="1">
        <text>D-fructose 6-phosphate + L-glutamine = D-glucosamine 6-phosphate + L-glutamate</text>
        <dbReference type="Rhea" id="RHEA:13237"/>
        <dbReference type="ChEBI" id="CHEBI:29985"/>
        <dbReference type="ChEBI" id="CHEBI:58359"/>
        <dbReference type="ChEBI" id="CHEBI:58725"/>
        <dbReference type="ChEBI" id="CHEBI:61527"/>
        <dbReference type="EC" id="2.6.1.16"/>
    </reaction>
</comment>
<dbReference type="EC" id="2.6.1.16" evidence="2"/>
<dbReference type="PANTHER" id="PTHR10937:SF0">
    <property type="entry name" value="GLUTAMINE--FRUCTOSE-6-PHOSPHATE TRANSAMINASE (ISOMERIZING)"/>
    <property type="match status" value="1"/>
</dbReference>
<evidence type="ECO:0000313" key="6">
    <source>
        <dbReference type="Proteomes" id="UP000265489"/>
    </source>
</evidence>
<dbReference type="EMBL" id="QRYQ01000001">
    <property type="protein sequence ID" value="RGU94133.1"/>
    <property type="molecule type" value="Genomic_DNA"/>
</dbReference>
<dbReference type="InterPro" id="IPR001347">
    <property type="entry name" value="SIS_dom"/>
</dbReference>
<accession>A0A395WFF5</accession>
<proteinExistence type="predicted"/>
<evidence type="ECO:0000256" key="3">
    <source>
        <dbReference type="ARBA" id="ARBA00016090"/>
    </source>
</evidence>
<evidence type="ECO:0000313" key="5">
    <source>
        <dbReference type="EMBL" id="RGU94133.1"/>
    </source>
</evidence>
<dbReference type="SUPFAM" id="SSF53697">
    <property type="entry name" value="SIS domain"/>
    <property type="match status" value="1"/>
</dbReference>
<dbReference type="GO" id="GO:0097367">
    <property type="term" value="F:carbohydrate derivative binding"/>
    <property type="evidence" value="ECO:0007669"/>
    <property type="project" value="InterPro"/>
</dbReference>
<evidence type="ECO:0000259" key="4">
    <source>
        <dbReference type="PROSITE" id="PS51464"/>
    </source>
</evidence>
<dbReference type="InterPro" id="IPR046348">
    <property type="entry name" value="SIS_dom_sf"/>
</dbReference>
<dbReference type="InterPro" id="IPR035472">
    <property type="entry name" value="RpiR-like_SIS"/>
</dbReference>
<reference evidence="5 6" key="1">
    <citation type="submission" date="2018-08" db="EMBL/GenBank/DDBJ databases">
        <title>A genome reference for cultivated species of the human gut microbiota.</title>
        <authorList>
            <person name="Zou Y."/>
            <person name="Xue W."/>
            <person name="Luo G."/>
        </authorList>
    </citation>
    <scope>NUCLEOTIDE SEQUENCE [LARGE SCALE GENOMIC DNA]</scope>
    <source>
        <strain evidence="5 6">AF15-20</strain>
    </source>
</reference>
<dbReference type="PANTHER" id="PTHR10937">
    <property type="entry name" value="GLUCOSAMINE--FRUCTOSE-6-PHOSPHATE AMINOTRANSFERASE, ISOMERIZING"/>
    <property type="match status" value="1"/>
</dbReference>
<dbReference type="GO" id="GO:0006487">
    <property type="term" value="P:protein N-linked glycosylation"/>
    <property type="evidence" value="ECO:0007669"/>
    <property type="project" value="TreeGrafter"/>
</dbReference>
<dbReference type="GO" id="GO:0006047">
    <property type="term" value="P:UDP-N-acetylglucosamine metabolic process"/>
    <property type="evidence" value="ECO:0007669"/>
    <property type="project" value="TreeGrafter"/>
</dbReference>
<evidence type="ECO:0000256" key="2">
    <source>
        <dbReference type="ARBA" id="ARBA00012916"/>
    </source>
</evidence>
<dbReference type="PROSITE" id="PS51464">
    <property type="entry name" value="SIS"/>
    <property type="match status" value="1"/>
</dbReference>
<dbReference type="AlphaFoldDB" id="A0A395WFF5"/>
<comment type="caution">
    <text evidence="5">The sequence shown here is derived from an EMBL/GenBank/DDBJ whole genome shotgun (WGS) entry which is preliminary data.</text>
</comment>
<protein>
    <recommendedName>
        <fullName evidence="3">Glutamine--fructose-6-phosphate aminotransferase [isomerizing]</fullName>
        <ecNumber evidence="2">2.6.1.16</ecNumber>
    </recommendedName>
</protein>
<dbReference type="Proteomes" id="UP000265489">
    <property type="component" value="Unassembled WGS sequence"/>
</dbReference>
<gene>
    <name evidence="5" type="ORF">DWW32_01055</name>
</gene>